<name>A0A810PPC9_9FIRM</name>
<dbReference type="KEGG" id="vfa:MM35RIKEN_07800"/>
<feature type="compositionally biased region" description="Acidic residues" evidence="1">
    <location>
        <begin position="204"/>
        <end position="217"/>
    </location>
</feature>
<evidence type="ECO:0000313" key="3">
    <source>
        <dbReference type="Proteomes" id="UP000681343"/>
    </source>
</evidence>
<protein>
    <submittedName>
        <fullName evidence="2">Uncharacterized protein</fullName>
    </submittedName>
</protein>
<reference evidence="2" key="1">
    <citation type="submission" date="2020-09" db="EMBL/GenBank/DDBJ databases">
        <title>New species isolated from human feces.</title>
        <authorList>
            <person name="Kitahara M."/>
            <person name="Shigeno Y."/>
            <person name="Shime M."/>
            <person name="Matsumoto Y."/>
            <person name="Nakamura S."/>
            <person name="Motooka D."/>
            <person name="Fukuoka S."/>
            <person name="Nishikawa H."/>
            <person name="Benno Y."/>
        </authorList>
    </citation>
    <scope>NUCLEOTIDE SEQUENCE</scope>
    <source>
        <strain evidence="2">MM35</strain>
    </source>
</reference>
<dbReference type="EMBL" id="AP023415">
    <property type="protein sequence ID" value="BCK78588.1"/>
    <property type="molecule type" value="Genomic_DNA"/>
</dbReference>
<dbReference type="RefSeq" id="WP_212819499.1">
    <property type="nucleotide sequence ID" value="NZ_AP023415.1"/>
</dbReference>
<evidence type="ECO:0000256" key="1">
    <source>
        <dbReference type="SAM" id="MobiDB-lite"/>
    </source>
</evidence>
<evidence type="ECO:0000313" key="2">
    <source>
        <dbReference type="EMBL" id="BCK78588.1"/>
    </source>
</evidence>
<sequence>MNTNQSATMYESVPVVSELNKVQGFDPLKFLRRTTKGEKVLDLKYKKLWFRLKYPNGRIKLSSLKITDQLAIIEARVYFDKNDAQPRSSFIAQREAKATLGGLYIESAQHAAIDQALSDAGFGVQFSAAAPAVNAEKAAETVKEQTTVAETATTEQVTPAAPVTVAEVATEVNNEPAQEALAVQETVAEVPTAEVMEPLAPVTEEAEGEEIEEETADTDTAAPTYSADMPVDAICSMMTYEEAGNVIVPLGTCKGWAMSQVADRRPASLKWYINGYSGNDNILRAAATIMQASLDEMQRAS</sequence>
<proteinExistence type="predicted"/>
<dbReference type="AlphaFoldDB" id="A0A810PPC9"/>
<organism evidence="2 3">
    <name type="scientific">Vescimonas fastidiosa</name>
    <dbReference type="NCBI Taxonomy" id="2714353"/>
    <lineage>
        <taxon>Bacteria</taxon>
        <taxon>Bacillati</taxon>
        <taxon>Bacillota</taxon>
        <taxon>Clostridia</taxon>
        <taxon>Eubacteriales</taxon>
        <taxon>Oscillospiraceae</taxon>
        <taxon>Vescimonas</taxon>
    </lineage>
</organism>
<accession>A0A810PPC9</accession>
<keyword evidence="3" id="KW-1185">Reference proteome</keyword>
<dbReference type="Proteomes" id="UP000681343">
    <property type="component" value="Chromosome"/>
</dbReference>
<feature type="region of interest" description="Disordered" evidence="1">
    <location>
        <begin position="200"/>
        <end position="225"/>
    </location>
</feature>
<gene>
    <name evidence="2" type="ORF">MM35RIKEN_07800</name>
</gene>